<organism evidence="2 3">
    <name type="scientific">Plasmodium vivax Mauritania I</name>
    <dbReference type="NCBI Taxonomy" id="1035515"/>
    <lineage>
        <taxon>Eukaryota</taxon>
        <taxon>Sar</taxon>
        <taxon>Alveolata</taxon>
        <taxon>Apicomplexa</taxon>
        <taxon>Aconoidasida</taxon>
        <taxon>Haemosporida</taxon>
        <taxon>Plasmodiidae</taxon>
        <taxon>Plasmodium</taxon>
        <taxon>Plasmodium (Plasmodium)</taxon>
    </lineage>
</organism>
<name>A0A0J9TLR6_PLAVI</name>
<dbReference type="EMBL" id="KQ234977">
    <property type="protein sequence ID" value="KMZ95687.1"/>
    <property type="molecule type" value="Genomic_DNA"/>
</dbReference>
<proteinExistence type="predicted"/>
<dbReference type="InterPro" id="IPR008780">
    <property type="entry name" value="Plasmodium_Vir"/>
</dbReference>
<sequence>MEALDQNELKTVLEILSLSDIYETFEKDENINTYDNECVSLGTEGEKVKKLCKIFLKNIQNLPNFQNNPQGHNLQASYLAYWVIHKLSEIFPNNSNNRVRNKIFNFIDKGNKKYFDLHKNYLFSNSDFDYKRSREEKYLNEYFNNYNKIEECSADKYKTCEKYLTYIISIYEEHKKDCLGNECHYFSYNPQYDPNDLLSTLKKKFRATGANEKVVLAENNRQSLDANNSQEKVNMIIKYMSCTEIKNKDGSVFALKCEDPAYRRYRERIYRRGSIKREVISSESVSNVIKKIGGLSCKEVTSPDSNNSKILLCNYPKIKEMNGEATSISNTGTRVVANGTEKKYAKHSYGIYGEDAYKNIGKNDHLDSDNMYPGVKLLSSNRNVSEFKHESENTETQTNSNKGKYNFLTTVFHEVEKDKLEGYFEKPKDLCSNSSSNKDNTNCVKVAQTYNSQEIRQGDSTIYSDGTEFMNMGFADFFGDKLNLLKSNNVRIAVLGFLIAGAIFIFFLYFKVKKEFSFSVCFLML</sequence>
<dbReference type="OrthoDB" id="384716at2759"/>
<protein>
    <recommendedName>
        <fullName evidence="4">VIR protein</fullName>
    </recommendedName>
</protein>
<gene>
    <name evidence="2" type="ORF">PVMG_05831</name>
</gene>
<evidence type="ECO:0000313" key="2">
    <source>
        <dbReference type="EMBL" id="KMZ95687.1"/>
    </source>
</evidence>
<dbReference type="AlphaFoldDB" id="A0A0J9TLR6"/>
<keyword evidence="1" id="KW-0812">Transmembrane</keyword>
<keyword evidence="1" id="KW-0472">Membrane</keyword>
<dbReference type="Proteomes" id="UP000053776">
    <property type="component" value="Unassembled WGS sequence"/>
</dbReference>
<reference evidence="2 3" key="1">
    <citation type="submission" date="2011-08" db="EMBL/GenBank/DDBJ databases">
        <title>The Genome Sequence of Plasmodium vivax Mauritania I.</title>
        <authorList>
            <consortium name="The Broad Institute Genome Sequencing Platform"/>
            <consortium name="The Broad Institute Genome Sequencing Center for Infectious Disease"/>
            <person name="Neafsey D."/>
            <person name="Carlton J."/>
            <person name="Barnwell J."/>
            <person name="Collins W."/>
            <person name="Escalante A."/>
            <person name="Mullikin J."/>
            <person name="Saul A."/>
            <person name="Guigo R."/>
            <person name="Camara F."/>
            <person name="Young S.K."/>
            <person name="Zeng Q."/>
            <person name="Gargeya S."/>
            <person name="Fitzgerald M."/>
            <person name="Haas B."/>
            <person name="Abouelleil A."/>
            <person name="Alvarado L."/>
            <person name="Arachchi H.M."/>
            <person name="Berlin A."/>
            <person name="Brown A."/>
            <person name="Chapman S.B."/>
            <person name="Chen Z."/>
            <person name="Dunbar C."/>
            <person name="Freedman E."/>
            <person name="Gearin G."/>
            <person name="Gellesch M."/>
            <person name="Goldberg J."/>
            <person name="Griggs A."/>
            <person name="Gujja S."/>
            <person name="Heiman D."/>
            <person name="Howarth C."/>
            <person name="Larson L."/>
            <person name="Lui A."/>
            <person name="MacDonald P.J.P."/>
            <person name="Montmayeur A."/>
            <person name="Murphy C."/>
            <person name="Neiman D."/>
            <person name="Pearson M."/>
            <person name="Priest M."/>
            <person name="Roberts A."/>
            <person name="Saif S."/>
            <person name="Shea T."/>
            <person name="Shenoy N."/>
            <person name="Sisk P."/>
            <person name="Stolte C."/>
            <person name="Sykes S."/>
            <person name="Wortman J."/>
            <person name="Nusbaum C."/>
            <person name="Birren B."/>
        </authorList>
    </citation>
    <scope>NUCLEOTIDE SEQUENCE [LARGE SCALE GENOMIC DNA]</scope>
    <source>
        <strain evidence="2 3">Mauritania I</strain>
    </source>
</reference>
<accession>A0A0J9TLR6</accession>
<evidence type="ECO:0000313" key="3">
    <source>
        <dbReference type="Proteomes" id="UP000053776"/>
    </source>
</evidence>
<evidence type="ECO:0008006" key="4">
    <source>
        <dbReference type="Google" id="ProtNLM"/>
    </source>
</evidence>
<keyword evidence="1" id="KW-1133">Transmembrane helix</keyword>
<evidence type="ECO:0000256" key="1">
    <source>
        <dbReference type="SAM" id="Phobius"/>
    </source>
</evidence>
<dbReference type="Pfam" id="PF05795">
    <property type="entry name" value="Plasmodium_Vir"/>
    <property type="match status" value="1"/>
</dbReference>
<feature type="transmembrane region" description="Helical" evidence="1">
    <location>
        <begin position="490"/>
        <end position="510"/>
    </location>
</feature>